<accession>A0ABP0IVE7</accession>
<name>A0ABP0IVE7_9DINO</name>
<dbReference type="EMBL" id="CAXAMN010003747">
    <property type="protein sequence ID" value="CAK9005927.1"/>
    <property type="molecule type" value="Genomic_DNA"/>
</dbReference>
<protein>
    <submittedName>
        <fullName evidence="2">Uncharacterized protein</fullName>
    </submittedName>
</protein>
<gene>
    <name evidence="1" type="ORF">CCMP2556_LOCUS8254</name>
    <name evidence="2" type="ORF">CCMP2556_LOCUS8306</name>
</gene>
<keyword evidence="3" id="KW-1185">Reference proteome</keyword>
<proteinExistence type="predicted"/>
<dbReference type="EMBL" id="CAXAMN010003769">
    <property type="protein sequence ID" value="CAK9006044.1"/>
    <property type="molecule type" value="Genomic_DNA"/>
</dbReference>
<reference evidence="2 3" key="1">
    <citation type="submission" date="2024-02" db="EMBL/GenBank/DDBJ databases">
        <authorList>
            <person name="Chen Y."/>
            <person name="Shah S."/>
            <person name="Dougan E. K."/>
            <person name="Thang M."/>
            <person name="Chan C."/>
        </authorList>
    </citation>
    <scope>NUCLEOTIDE SEQUENCE [LARGE SCALE GENOMIC DNA]</scope>
</reference>
<evidence type="ECO:0000313" key="3">
    <source>
        <dbReference type="Proteomes" id="UP001642484"/>
    </source>
</evidence>
<sequence>MPIDYSKFDDIEDDLDGDEWRQMLEELTREVACDRMSSPRFGDEMGMDLGFDLGYDMEMDDPGLEESERLDFTDLHDKAWQLLLRRCTTSPFAAKTLPRRLLLEAELRLRGRQHHEALLCALALRFSVGVEEEVPELPETAPSTDVDQEELPAECWLVPAAVVEMVCAYQLGDREHAVRLRDALLPVDRSLLSKHLSKRFDGTAEVLDFVPQFLSLLNANRS</sequence>
<evidence type="ECO:0000313" key="2">
    <source>
        <dbReference type="EMBL" id="CAK9006044.1"/>
    </source>
</evidence>
<dbReference type="Proteomes" id="UP001642484">
    <property type="component" value="Unassembled WGS sequence"/>
</dbReference>
<organism evidence="2 3">
    <name type="scientific">Durusdinium trenchii</name>
    <dbReference type="NCBI Taxonomy" id="1381693"/>
    <lineage>
        <taxon>Eukaryota</taxon>
        <taxon>Sar</taxon>
        <taxon>Alveolata</taxon>
        <taxon>Dinophyceae</taxon>
        <taxon>Suessiales</taxon>
        <taxon>Symbiodiniaceae</taxon>
        <taxon>Durusdinium</taxon>
    </lineage>
</organism>
<comment type="caution">
    <text evidence="2">The sequence shown here is derived from an EMBL/GenBank/DDBJ whole genome shotgun (WGS) entry which is preliminary data.</text>
</comment>
<evidence type="ECO:0000313" key="1">
    <source>
        <dbReference type="EMBL" id="CAK9005927.1"/>
    </source>
</evidence>